<evidence type="ECO:0000313" key="2">
    <source>
        <dbReference type="EMBL" id="GID70051.1"/>
    </source>
</evidence>
<dbReference type="SUPFAM" id="SSF46785">
    <property type="entry name" value="Winged helix' DNA-binding domain"/>
    <property type="match status" value="1"/>
</dbReference>
<gene>
    <name evidence="2" type="ORF">Acy02nite_79320</name>
</gene>
<dbReference type="SMART" id="SM00347">
    <property type="entry name" value="HTH_MARR"/>
    <property type="match status" value="1"/>
</dbReference>
<sequence>MAAGTVAARELSPGRYVGPVVNSVDARPGMTGLSRKLARAARVVAAAEAAALREEDLDPRAYAVLTVLLGGRLRTNQVARVMSTSGSTTRKLVDDLTDQGLISRSAGRYDGRVRHLELTPAGENRIRDARAAVAGAVGRLLADAGFTDEATARLGVLLDEIGRAPAPAGHALR</sequence>
<dbReference type="EMBL" id="BOMH01000071">
    <property type="protein sequence ID" value="GID70051.1"/>
    <property type="molecule type" value="Genomic_DNA"/>
</dbReference>
<dbReference type="InterPro" id="IPR036390">
    <property type="entry name" value="WH_DNA-bd_sf"/>
</dbReference>
<feature type="domain" description="HTH marR-type" evidence="1">
    <location>
        <begin position="30"/>
        <end position="163"/>
    </location>
</feature>
<proteinExistence type="predicted"/>
<dbReference type="GO" id="GO:0006950">
    <property type="term" value="P:response to stress"/>
    <property type="evidence" value="ECO:0007669"/>
    <property type="project" value="TreeGrafter"/>
</dbReference>
<dbReference type="InterPro" id="IPR000835">
    <property type="entry name" value="HTH_MarR-typ"/>
</dbReference>
<dbReference type="InterPro" id="IPR039422">
    <property type="entry name" value="MarR/SlyA-like"/>
</dbReference>
<comment type="caution">
    <text evidence="2">The sequence shown here is derived from an EMBL/GenBank/DDBJ whole genome shotgun (WGS) entry which is preliminary data.</text>
</comment>
<accession>A0A919IRS8</accession>
<name>A0A919IRS8_9ACTN</name>
<dbReference type="Gene3D" id="1.10.10.10">
    <property type="entry name" value="Winged helix-like DNA-binding domain superfamily/Winged helix DNA-binding domain"/>
    <property type="match status" value="1"/>
</dbReference>
<dbReference type="PROSITE" id="PS50995">
    <property type="entry name" value="HTH_MARR_2"/>
    <property type="match status" value="1"/>
</dbReference>
<dbReference type="Proteomes" id="UP000619479">
    <property type="component" value="Unassembled WGS sequence"/>
</dbReference>
<organism evidence="2 3">
    <name type="scientific">Actinoplanes cyaneus</name>
    <dbReference type="NCBI Taxonomy" id="52696"/>
    <lineage>
        <taxon>Bacteria</taxon>
        <taxon>Bacillati</taxon>
        <taxon>Actinomycetota</taxon>
        <taxon>Actinomycetes</taxon>
        <taxon>Micromonosporales</taxon>
        <taxon>Micromonosporaceae</taxon>
        <taxon>Actinoplanes</taxon>
    </lineage>
</organism>
<evidence type="ECO:0000259" key="1">
    <source>
        <dbReference type="PROSITE" id="PS50995"/>
    </source>
</evidence>
<dbReference type="GO" id="GO:0003700">
    <property type="term" value="F:DNA-binding transcription factor activity"/>
    <property type="evidence" value="ECO:0007669"/>
    <property type="project" value="InterPro"/>
</dbReference>
<dbReference type="PANTHER" id="PTHR33164:SF99">
    <property type="entry name" value="MARR FAMILY REGULATORY PROTEIN"/>
    <property type="match status" value="1"/>
</dbReference>
<dbReference type="InterPro" id="IPR036388">
    <property type="entry name" value="WH-like_DNA-bd_sf"/>
</dbReference>
<dbReference type="Pfam" id="PF12802">
    <property type="entry name" value="MarR_2"/>
    <property type="match status" value="1"/>
</dbReference>
<dbReference type="AlphaFoldDB" id="A0A919IRS8"/>
<evidence type="ECO:0000313" key="3">
    <source>
        <dbReference type="Proteomes" id="UP000619479"/>
    </source>
</evidence>
<protein>
    <recommendedName>
        <fullName evidence="1">HTH marR-type domain-containing protein</fullName>
    </recommendedName>
</protein>
<dbReference type="PANTHER" id="PTHR33164">
    <property type="entry name" value="TRANSCRIPTIONAL REGULATOR, MARR FAMILY"/>
    <property type="match status" value="1"/>
</dbReference>
<reference evidence="2" key="1">
    <citation type="submission" date="2021-01" db="EMBL/GenBank/DDBJ databases">
        <title>Whole genome shotgun sequence of Actinoplanes cyaneus NBRC 14990.</title>
        <authorList>
            <person name="Komaki H."/>
            <person name="Tamura T."/>
        </authorList>
    </citation>
    <scope>NUCLEOTIDE SEQUENCE</scope>
    <source>
        <strain evidence="2">NBRC 14990</strain>
    </source>
</reference>
<keyword evidence="3" id="KW-1185">Reference proteome</keyword>